<proteinExistence type="predicted"/>
<reference evidence="3" key="1">
    <citation type="submission" date="2021-09" db="EMBL/GenBank/DDBJ databases">
        <authorList>
            <consortium name="AG Swart"/>
            <person name="Singh M."/>
            <person name="Singh A."/>
            <person name="Seah K."/>
            <person name="Emmerich C."/>
        </authorList>
    </citation>
    <scope>NUCLEOTIDE SEQUENCE</scope>
    <source>
        <strain evidence="3">ATCC30299</strain>
    </source>
</reference>
<sequence length="569" mass="64663">MENSANKHLTTAVIDKLELLNSQNLDFSSELSDLISELSQSPASVILKEIYEKFDILQENWEGFCREMNKTIVHHHYNYSFASKRQKILKSQFRRVRTLNEQVRTKEISLLNSENELSSTLQKVHKMWMKNIDDLERWTEFDNNRKKELRKKIKQKIQKLEKELDFTINQENHPVPNLNLKIVSKRSPTKSSARSISSNRGDEDIISNRSAFSIGENKGDFSHRSSSSRPKFQKKKILPPLHSQNASEESIFDQIIEEIAKKQENAENSVEVSMRNSSNWNGSEDSRYEVSPEDIKYAIDVLKKANLFNQKSQSILTKISDLLKDTQHPEKLELLYQIIELESKKKLLSSRSKNNKNPSGKPPTPKHVSSSNRRVMIFHTAGEASNEFSCTTPKSGLIFNIDQDLAHTMLSPENQSSSRAQSKGLNDNSLQRILNESWKNTRHVQLEDLINAENCSQGGAFLFNENEMIEGCSPGYKPDSVKKIPSNKNLQINTNEKEFTGSFSPSDMTSPASGMKIPTPIRKQISAEYHSTGIGSTKDTSGLKFKMALKTGENSQHLLASDSNNLTKP</sequence>
<name>A0AAU9K0N7_9CILI</name>
<dbReference type="Proteomes" id="UP001162131">
    <property type="component" value="Unassembled WGS sequence"/>
</dbReference>
<protein>
    <submittedName>
        <fullName evidence="3">Uncharacterized protein</fullName>
    </submittedName>
</protein>
<evidence type="ECO:0000256" key="1">
    <source>
        <dbReference type="SAM" id="Coils"/>
    </source>
</evidence>
<feature type="coiled-coil region" evidence="1">
    <location>
        <begin position="143"/>
        <end position="170"/>
    </location>
</feature>
<feature type="compositionally biased region" description="Low complexity" evidence="2">
    <location>
        <begin position="349"/>
        <end position="359"/>
    </location>
</feature>
<evidence type="ECO:0000313" key="3">
    <source>
        <dbReference type="EMBL" id="CAG9331575.1"/>
    </source>
</evidence>
<accession>A0AAU9K0N7</accession>
<comment type="caution">
    <text evidence="3">The sequence shown here is derived from an EMBL/GenBank/DDBJ whole genome shotgun (WGS) entry which is preliminary data.</text>
</comment>
<feature type="region of interest" description="Disordered" evidence="2">
    <location>
        <begin position="349"/>
        <end position="372"/>
    </location>
</feature>
<evidence type="ECO:0000313" key="4">
    <source>
        <dbReference type="Proteomes" id="UP001162131"/>
    </source>
</evidence>
<organism evidence="3 4">
    <name type="scientific">Blepharisma stoltei</name>
    <dbReference type="NCBI Taxonomy" id="1481888"/>
    <lineage>
        <taxon>Eukaryota</taxon>
        <taxon>Sar</taxon>
        <taxon>Alveolata</taxon>
        <taxon>Ciliophora</taxon>
        <taxon>Postciliodesmatophora</taxon>
        <taxon>Heterotrichea</taxon>
        <taxon>Heterotrichida</taxon>
        <taxon>Blepharismidae</taxon>
        <taxon>Blepharisma</taxon>
    </lineage>
</organism>
<keyword evidence="4" id="KW-1185">Reference proteome</keyword>
<evidence type="ECO:0000256" key="2">
    <source>
        <dbReference type="SAM" id="MobiDB-lite"/>
    </source>
</evidence>
<dbReference type="EMBL" id="CAJZBQ010000053">
    <property type="protein sequence ID" value="CAG9331575.1"/>
    <property type="molecule type" value="Genomic_DNA"/>
</dbReference>
<keyword evidence="1" id="KW-0175">Coiled coil</keyword>
<feature type="region of interest" description="Disordered" evidence="2">
    <location>
        <begin position="267"/>
        <end position="287"/>
    </location>
</feature>
<feature type="compositionally biased region" description="Polar residues" evidence="2">
    <location>
        <begin position="267"/>
        <end position="283"/>
    </location>
</feature>
<dbReference type="AlphaFoldDB" id="A0AAU9K0N7"/>
<gene>
    <name evidence="3" type="ORF">BSTOLATCC_MIC53642</name>
</gene>